<evidence type="ECO:0000313" key="2">
    <source>
        <dbReference type="EMBL" id="NGN71972.1"/>
    </source>
</evidence>
<accession>A0A6B2HQT1</accession>
<evidence type="ECO:0000313" key="3">
    <source>
        <dbReference type="Proteomes" id="UP000479475"/>
    </source>
</evidence>
<proteinExistence type="predicted"/>
<dbReference type="AlphaFoldDB" id="A0A6B2HQT1"/>
<organism evidence="1">
    <name type="scientific">Klebsiella pneumoniae</name>
    <dbReference type="NCBI Taxonomy" id="573"/>
    <lineage>
        <taxon>Bacteria</taxon>
        <taxon>Pseudomonadati</taxon>
        <taxon>Pseudomonadota</taxon>
        <taxon>Gammaproteobacteria</taxon>
        <taxon>Enterobacterales</taxon>
        <taxon>Enterobacteriaceae</taxon>
        <taxon>Klebsiella/Raoultella group</taxon>
        <taxon>Klebsiella</taxon>
        <taxon>Klebsiella pneumoniae complex</taxon>
    </lineage>
</organism>
<reference evidence="1" key="1">
    <citation type="journal article" date="2020" name="Open Forum Infect. Dis.">
        <title>Microbiome restoration by RBX2660 does not preclude recurrence of multidrug-resistant urinary tract infection following subsequent antibiotic exposure: A case report.</title>
        <authorList>
            <person name="Keen E."/>
            <person name="Tasoff P."/>
            <person name="Hink T."/>
            <person name="Reske K."/>
            <person name="Dantas G."/>
            <person name="Kwon J."/>
            <person name="Dubberke E."/>
        </authorList>
    </citation>
    <scope>NUCLEOTIDE SEQUENCE</scope>
    <source>
        <strain evidence="1">Urine_1_19</strain>
    </source>
</reference>
<name>A0A6B2HQT1_KLEPN</name>
<evidence type="ECO:0000313" key="1">
    <source>
        <dbReference type="EMBL" id="NDL82505.1"/>
    </source>
</evidence>
<protein>
    <submittedName>
        <fullName evidence="1">Uncharacterized protein</fullName>
    </submittedName>
</protein>
<gene>
    <name evidence="2" type="ORF">G4V31_07460</name>
    <name evidence="1" type="ORF">GY104_03925</name>
</gene>
<comment type="caution">
    <text evidence="1">The sequence shown here is derived from an EMBL/GenBank/DDBJ whole genome shotgun (WGS) entry which is preliminary data.</text>
</comment>
<dbReference type="EMBL" id="JAAEFK010000003">
    <property type="protein sequence ID" value="NDL82505.1"/>
    <property type="molecule type" value="Genomic_DNA"/>
</dbReference>
<dbReference type="EMBL" id="JAAKYD010000005">
    <property type="protein sequence ID" value="NGN71972.1"/>
    <property type="molecule type" value="Genomic_DNA"/>
</dbReference>
<sequence length="44" mass="5156">MVIAINKLLMQRAIFCCPFLFLRITVDVLSLTRKKYSISVFFSE</sequence>
<reference evidence="2 3" key="2">
    <citation type="submission" date="2020-02" db="EMBL/GenBank/DDBJ databases">
        <title>Klebsiella pneumoniae genome sequencing and assembly.</title>
        <authorList>
            <person name="Starkova P.S."/>
            <person name="Sulyan O.S."/>
            <person name="Likholetova D.V."/>
            <person name="Ageevets V.A."/>
            <person name="Lazareva I.V."/>
            <person name="Sopova J.V."/>
            <person name="Sidorenko S.V."/>
        </authorList>
    </citation>
    <scope>NUCLEOTIDE SEQUENCE [LARGE SCALE GENOMIC DNA]</scope>
    <source>
        <strain evidence="2 3">2429</strain>
    </source>
</reference>
<dbReference type="Proteomes" id="UP000479475">
    <property type="component" value="Unassembled WGS sequence"/>
</dbReference>